<feature type="compositionally biased region" description="Basic and acidic residues" evidence="1">
    <location>
        <begin position="63"/>
        <end position="73"/>
    </location>
</feature>
<evidence type="ECO:0000313" key="4">
    <source>
        <dbReference type="Proteomes" id="UP001431010"/>
    </source>
</evidence>
<feature type="transmembrane region" description="Helical" evidence="2">
    <location>
        <begin position="338"/>
        <end position="361"/>
    </location>
</feature>
<name>A0ABY3RQ88_9BRAD</name>
<sequence>MLWQSTTGTAYLWSEWWMDLRYPELRFVPASEANIAPSVQLAAAIAAASSSADGTGSTATAEHAGHEGGADLHTDNQLPVQQIVLSDDLNRSTEVLLLGADGLPYPVFVNPHDGHVLGQLTSGQWIPGITRALHGGWPLGKPGNWLLELGNCWAIVMLITGLYLWWPRSRNIWRALWPRFRSGPRVLLRDAHAIVAVAFSAVLLFFLISALPWTSFWGGQVLSRVQSMLDQTSPAGFSIGGASAAQMMAVRTSIDAVVQSARQRDVKGTITVQMSPWQGAPLFVANRTSSLGDDRTLNAAPETGQISTDVRNADLPTIPRMVAVGIHVHQGDFGPINLWLNTSLAVALIWISVTGLISWWMRRPQGRIGIPPPRPEHWPVGLVGSLWVAGIVLPIFGLSLVTIAGVSSFRRLLYRPTTAN</sequence>
<feature type="transmembrane region" description="Helical" evidence="2">
    <location>
        <begin position="187"/>
        <end position="213"/>
    </location>
</feature>
<feature type="compositionally biased region" description="Low complexity" evidence="1">
    <location>
        <begin position="52"/>
        <end position="62"/>
    </location>
</feature>
<gene>
    <name evidence="3" type="ORF">LQG66_25470</name>
</gene>
<feature type="transmembrane region" description="Helical" evidence="2">
    <location>
        <begin position="145"/>
        <end position="166"/>
    </location>
</feature>
<organism evidence="3 4">
    <name type="scientific">Bradyrhizobium ontarionense</name>
    <dbReference type="NCBI Taxonomy" id="2898149"/>
    <lineage>
        <taxon>Bacteria</taxon>
        <taxon>Pseudomonadati</taxon>
        <taxon>Pseudomonadota</taxon>
        <taxon>Alphaproteobacteria</taxon>
        <taxon>Hyphomicrobiales</taxon>
        <taxon>Nitrobacteraceae</taxon>
        <taxon>Bradyrhizobium</taxon>
    </lineage>
</organism>
<feature type="transmembrane region" description="Helical" evidence="2">
    <location>
        <begin position="233"/>
        <end position="254"/>
    </location>
</feature>
<evidence type="ECO:0000256" key="2">
    <source>
        <dbReference type="SAM" id="Phobius"/>
    </source>
</evidence>
<keyword evidence="2" id="KW-1133">Transmembrane helix</keyword>
<dbReference type="PANTHER" id="PTHR34219:SF1">
    <property type="entry name" value="PEPSY DOMAIN-CONTAINING PROTEIN"/>
    <property type="match status" value="1"/>
</dbReference>
<dbReference type="PANTHER" id="PTHR34219">
    <property type="entry name" value="IRON-REGULATED INNER MEMBRANE PROTEIN-RELATED"/>
    <property type="match status" value="1"/>
</dbReference>
<keyword evidence="2" id="KW-0472">Membrane</keyword>
<dbReference type="Proteomes" id="UP001431010">
    <property type="component" value="Chromosome"/>
</dbReference>
<protein>
    <submittedName>
        <fullName evidence="3">PepSY domain-containing protein</fullName>
    </submittedName>
</protein>
<keyword evidence="4" id="KW-1185">Reference proteome</keyword>
<accession>A0ABY3RQ88</accession>
<dbReference type="EMBL" id="CP088156">
    <property type="protein sequence ID" value="UFZ08489.1"/>
    <property type="molecule type" value="Genomic_DNA"/>
</dbReference>
<evidence type="ECO:0000256" key="1">
    <source>
        <dbReference type="SAM" id="MobiDB-lite"/>
    </source>
</evidence>
<feature type="transmembrane region" description="Helical" evidence="2">
    <location>
        <begin position="381"/>
        <end position="406"/>
    </location>
</feature>
<dbReference type="InterPro" id="IPR005625">
    <property type="entry name" value="PepSY-ass_TM"/>
</dbReference>
<reference evidence="3" key="1">
    <citation type="journal article" date="2024" name="Antonie Van Leeuwenhoek">
        <title>Bradyrhizobium ontarionense sp. nov., a novel bacterial symbiont isolated from Aeschynomene indica (Indian jointvetch), harbours photosynthesis, nitrogen fixation and nitrous oxide (N2O) reductase genes.</title>
        <authorList>
            <person name="Bromfield E.S.P."/>
            <person name="Cloutier S."/>
        </authorList>
    </citation>
    <scope>NUCLEOTIDE SEQUENCE</scope>
    <source>
        <strain evidence="3">A19</strain>
    </source>
</reference>
<proteinExistence type="predicted"/>
<keyword evidence="2" id="KW-0812">Transmembrane</keyword>
<feature type="region of interest" description="Disordered" evidence="1">
    <location>
        <begin position="52"/>
        <end position="73"/>
    </location>
</feature>
<dbReference type="Pfam" id="PF03929">
    <property type="entry name" value="PepSY_TM"/>
    <property type="match status" value="1"/>
</dbReference>
<evidence type="ECO:0000313" key="3">
    <source>
        <dbReference type="EMBL" id="UFZ08489.1"/>
    </source>
</evidence>